<dbReference type="EMBL" id="QICQ01000074">
    <property type="protein sequence ID" value="PXV72357.1"/>
    <property type="molecule type" value="Genomic_DNA"/>
</dbReference>
<accession>A0ABX5M6H4</accession>
<evidence type="ECO:0000313" key="2">
    <source>
        <dbReference type="EMBL" id="PXV72357.1"/>
    </source>
</evidence>
<organism evidence="2 3">
    <name type="scientific">Nitrosomonas eutropha</name>
    <dbReference type="NCBI Taxonomy" id="916"/>
    <lineage>
        <taxon>Bacteria</taxon>
        <taxon>Pseudomonadati</taxon>
        <taxon>Pseudomonadota</taxon>
        <taxon>Betaproteobacteria</taxon>
        <taxon>Nitrosomonadales</taxon>
        <taxon>Nitrosomonadaceae</taxon>
        <taxon>Nitrosomonas</taxon>
    </lineage>
</organism>
<dbReference type="Proteomes" id="UP000247780">
    <property type="component" value="Unassembled WGS sequence"/>
</dbReference>
<proteinExistence type="predicted"/>
<comment type="caution">
    <text evidence="2">The sequence shown here is derived from an EMBL/GenBank/DDBJ whole genome shotgun (WGS) entry which is preliminary data.</text>
</comment>
<name>A0ABX5M6H4_9PROT</name>
<evidence type="ECO:0000259" key="1">
    <source>
        <dbReference type="Pfam" id="PF13817"/>
    </source>
</evidence>
<dbReference type="Pfam" id="PF13817">
    <property type="entry name" value="DDE_Tnp_IS66_C"/>
    <property type="match status" value="1"/>
</dbReference>
<reference evidence="2 3" key="1">
    <citation type="submission" date="2018-04" db="EMBL/GenBank/DDBJ databases">
        <title>Active sludge and wastewater microbial communities from Klosterneuburg, Austria.</title>
        <authorList>
            <person name="Wagner M."/>
        </authorList>
    </citation>
    <scope>NUCLEOTIDE SEQUENCE [LARGE SCALE GENOMIC DNA]</scope>
    <source>
        <strain evidence="2 3">Nm 57</strain>
    </source>
</reference>
<protein>
    <submittedName>
        <fullName evidence="2">Transposase IS66-like protein</fullName>
    </submittedName>
</protein>
<gene>
    <name evidence="2" type="ORF">C8R14_1743</name>
</gene>
<dbReference type="InterPro" id="IPR039552">
    <property type="entry name" value="IS66_C"/>
</dbReference>
<evidence type="ECO:0000313" key="3">
    <source>
        <dbReference type="Proteomes" id="UP000247780"/>
    </source>
</evidence>
<keyword evidence="3" id="KW-1185">Reference proteome</keyword>
<feature type="domain" description="Transposase IS66 C-terminal" evidence="1">
    <location>
        <begin position="6"/>
        <end position="37"/>
    </location>
</feature>
<sequence>MGDCIAELNGLNPSVWLKDTLIKLPAWPNNRIDELLPLPPEFIEVLRKKWIEIDSGVGRLRLTKEDKLYTVQDCFYSICFTTVRAERRAPSINPWKSEYASPQI</sequence>